<dbReference type="PANTHER" id="PTHR12400:SF21">
    <property type="entry name" value="KINASE"/>
    <property type="match status" value="1"/>
</dbReference>
<dbReference type="GO" id="GO:0008440">
    <property type="term" value="F:inositol-1,4,5-trisphosphate 3-kinase activity"/>
    <property type="evidence" value="ECO:0007669"/>
    <property type="project" value="TreeGrafter"/>
</dbReference>
<feature type="compositionally biased region" description="Low complexity" evidence="5">
    <location>
        <begin position="416"/>
        <end position="428"/>
    </location>
</feature>
<evidence type="ECO:0000256" key="2">
    <source>
        <dbReference type="ARBA" id="ARBA00022679"/>
    </source>
</evidence>
<feature type="region of interest" description="Disordered" evidence="5">
    <location>
        <begin position="58"/>
        <end position="238"/>
    </location>
</feature>
<dbReference type="EMBL" id="ML210168">
    <property type="protein sequence ID" value="TFK27013.1"/>
    <property type="molecule type" value="Genomic_DNA"/>
</dbReference>
<evidence type="ECO:0000313" key="6">
    <source>
        <dbReference type="EMBL" id="TFK27013.1"/>
    </source>
</evidence>
<dbReference type="Pfam" id="PF03770">
    <property type="entry name" value="IPK"/>
    <property type="match status" value="1"/>
</dbReference>
<feature type="compositionally biased region" description="Polar residues" evidence="5">
    <location>
        <begin position="18"/>
        <end position="35"/>
    </location>
</feature>
<accession>A0A5C3L393</accession>
<dbReference type="GO" id="GO:0005634">
    <property type="term" value="C:nucleus"/>
    <property type="evidence" value="ECO:0007669"/>
    <property type="project" value="TreeGrafter"/>
</dbReference>
<gene>
    <name evidence="6" type="ORF">FA15DRAFT_587118</name>
</gene>
<feature type="region of interest" description="Disordered" evidence="5">
    <location>
        <begin position="1039"/>
        <end position="1073"/>
    </location>
</feature>
<organism evidence="6 7">
    <name type="scientific">Coprinopsis marcescibilis</name>
    <name type="common">Agaric fungus</name>
    <name type="synonym">Psathyrella marcescibilis</name>
    <dbReference type="NCBI Taxonomy" id="230819"/>
    <lineage>
        <taxon>Eukaryota</taxon>
        <taxon>Fungi</taxon>
        <taxon>Dikarya</taxon>
        <taxon>Basidiomycota</taxon>
        <taxon>Agaricomycotina</taxon>
        <taxon>Agaricomycetes</taxon>
        <taxon>Agaricomycetidae</taxon>
        <taxon>Agaricales</taxon>
        <taxon>Agaricineae</taxon>
        <taxon>Psathyrellaceae</taxon>
        <taxon>Coprinopsis</taxon>
    </lineage>
</organism>
<sequence length="1225" mass="136688">MSLNAEKRYAYRFPLSPPSSGSVTADSSPRISSFNPDDPHIMEKLYASTTPYRHAHSLTPVRSGYLKNENDTSDSEGYNTERNSAGPLSIRIKRKATPASKTFPTLTRPSATSKPQLRSPPKTMRPLSRPPSPASSDDSSSTKSSPEGEHSQPHTSGMGRKVAATLQLFKETAPASEDMMSGEPSSRPDMSLMADSFPKKGDVAEPQFEFVKRSDWPDRESAAGRREKSMSTFERAKTRDGISDLEDRFRERGATVAEADPFQWLTDRGRRRERLLDEVPEGDNFSGKTVVESPTSTFDSRRSVFFPPSPSPSRSPTNRIQDRTKEHSVEVDYELSPISEPTSILERAPSTEPQDDYPLPPSPLESPSPWTTDDESTWDSASVASTTSSLSVGPYDGPAHMAKSGSDDTHHPQVWSSGSGEEGVSSSARKPRARKRRRVVSSMHMSQEQLPHIPLRPFRNQVGGHSAIYKFTKQAVCKPLVSRENLFYEAVEREAPPLLDFIPRYLGVMLVSYRRVPKQSHQGSRQPSPHYRSPVARPPLPHASTVTPLQHPSHECSADDTELPEVVLDRNRHIIPGWLLGQGKRNRSYSQSTNSPLSVAQRRLQPNHRNGTASTPDLALTPALTETPRARPSPLAEYSPLANEIDAPTPVNSPSQTRHAFPGSLAERPHSIHPHGTCNSDDESLGTHSYHRPDQALSVPGSPGFGGTGSTVVNTKLKDHVFNSVLRRFRKRRRRPGVFSRHTDAGDLADVECETSDTLSAGMSNGLSRSLFQQGETCLGEPLSDGCQTPCLRRARSDSLLGRTKERVLAHVRGGEEDNKELGIFDMDLEIVSSLNHHRIRSWDDGDVGSRRRSRSRSVGSPTARRAQPPPFFDQTIQEREEVPVAEPETTRQNHFILMEDLTGRLKRPCVMDLKMGTRQYGMDATPAKKKSQRKKCDRTTSRPLGIRICGMQVWNNASQSYITQDKYNGREVRADEFDSVFQSFLFDGDRLLAYQIPVLLQKLYALARIINRLKGYRFYGCSLLLIYDGDKEIQETFRSSALEQPSSHSKRGESLERRSKSESRTVERGGLRRSHSEDLLIGPVAKRQSRRHKRGEINLRIVDFAHTTTGRDWLPAPPDIDDSFEVADSPSKGYRTVLDPETGLLFARFPPHYPDHPDRGFLFGLKNLSDTLEGIWSRERGLRFKAAREDPSVEHLQLPPLAVDGKDIFDAIFGGDEDDGMIST</sequence>
<reference evidence="6 7" key="1">
    <citation type="journal article" date="2019" name="Nat. Ecol. Evol.">
        <title>Megaphylogeny resolves global patterns of mushroom evolution.</title>
        <authorList>
            <person name="Varga T."/>
            <person name="Krizsan K."/>
            <person name="Foldi C."/>
            <person name="Dima B."/>
            <person name="Sanchez-Garcia M."/>
            <person name="Sanchez-Ramirez S."/>
            <person name="Szollosi G.J."/>
            <person name="Szarkandi J.G."/>
            <person name="Papp V."/>
            <person name="Albert L."/>
            <person name="Andreopoulos W."/>
            <person name="Angelini C."/>
            <person name="Antonin V."/>
            <person name="Barry K.W."/>
            <person name="Bougher N.L."/>
            <person name="Buchanan P."/>
            <person name="Buyck B."/>
            <person name="Bense V."/>
            <person name="Catcheside P."/>
            <person name="Chovatia M."/>
            <person name="Cooper J."/>
            <person name="Damon W."/>
            <person name="Desjardin D."/>
            <person name="Finy P."/>
            <person name="Geml J."/>
            <person name="Haridas S."/>
            <person name="Hughes K."/>
            <person name="Justo A."/>
            <person name="Karasinski D."/>
            <person name="Kautmanova I."/>
            <person name="Kiss B."/>
            <person name="Kocsube S."/>
            <person name="Kotiranta H."/>
            <person name="LaButti K.M."/>
            <person name="Lechner B.E."/>
            <person name="Liimatainen K."/>
            <person name="Lipzen A."/>
            <person name="Lukacs Z."/>
            <person name="Mihaltcheva S."/>
            <person name="Morgado L.N."/>
            <person name="Niskanen T."/>
            <person name="Noordeloos M.E."/>
            <person name="Ohm R.A."/>
            <person name="Ortiz-Santana B."/>
            <person name="Ovrebo C."/>
            <person name="Racz N."/>
            <person name="Riley R."/>
            <person name="Savchenko A."/>
            <person name="Shiryaev A."/>
            <person name="Soop K."/>
            <person name="Spirin V."/>
            <person name="Szebenyi C."/>
            <person name="Tomsovsky M."/>
            <person name="Tulloss R.E."/>
            <person name="Uehling J."/>
            <person name="Grigoriev I.V."/>
            <person name="Vagvolgyi C."/>
            <person name="Papp T."/>
            <person name="Martin F.M."/>
            <person name="Miettinen O."/>
            <person name="Hibbett D.S."/>
            <person name="Nagy L.G."/>
        </authorList>
    </citation>
    <scope>NUCLEOTIDE SEQUENCE [LARGE SCALE GENOMIC DNA]</scope>
    <source>
        <strain evidence="6 7">CBS 121175</strain>
    </source>
</reference>
<keyword evidence="3 4" id="KW-0418">Kinase</keyword>
<dbReference type="InterPro" id="IPR038286">
    <property type="entry name" value="IPK_sf"/>
</dbReference>
<feature type="region of interest" description="Disordered" evidence="5">
    <location>
        <begin position="1"/>
        <end position="40"/>
    </location>
</feature>
<dbReference type="OrthoDB" id="2573163at2759"/>
<feature type="region of interest" description="Disordered" evidence="5">
    <location>
        <begin position="607"/>
        <end position="634"/>
    </location>
</feature>
<evidence type="ECO:0000313" key="7">
    <source>
        <dbReference type="Proteomes" id="UP000307440"/>
    </source>
</evidence>
<feature type="compositionally biased region" description="Polar residues" evidence="5">
    <location>
        <begin position="99"/>
        <end position="116"/>
    </location>
</feature>
<dbReference type="GO" id="GO:0032958">
    <property type="term" value="P:inositol phosphate biosynthetic process"/>
    <property type="evidence" value="ECO:0007669"/>
    <property type="project" value="InterPro"/>
</dbReference>
<dbReference type="SUPFAM" id="SSF56104">
    <property type="entry name" value="SAICAR synthase-like"/>
    <property type="match status" value="1"/>
</dbReference>
<comment type="similarity">
    <text evidence="1 4">Belongs to the inositol phosphokinase (IPK) family.</text>
</comment>
<feature type="compositionally biased region" description="Basic residues" evidence="5">
    <location>
        <begin position="429"/>
        <end position="439"/>
    </location>
</feature>
<name>A0A5C3L393_COPMA</name>
<dbReference type="AlphaFoldDB" id="A0A5C3L393"/>
<feature type="compositionally biased region" description="Basic and acidic residues" evidence="5">
    <location>
        <begin position="210"/>
        <end position="238"/>
    </location>
</feature>
<feature type="region of interest" description="Disordered" evidence="5">
    <location>
        <begin position="275"/>
        <end position="448"/>
    </location>
</feature>
<keyword evidence="2 4" id="KW-0808">Transferase</keyword>
<evidence type="ECO:0000256" key="1">
    <source>
        <dbReference type="ARBA" id="ARBA00007374"/>
    </source>
</evidence>
<dbReference type="PANTHER" id="PTHR12400">
    <property type="entry name" value="INOSITOL POLYPHOSPHATE KINASE"/>
    <property type="match status" value="1"/>
</dbReference>
<proteinExistence type="inferred from homology"/>
<evidence type="ECO:0000256" key="5">
    <source>
        <dbReference type="SAM" id="MobiDB-lite"/>
    </source>
</evidence>
<evidence type="ECO:0000256" key="3">
    <source>
        <dbReference type="ARBA" id="ARBA00022777"/>
    </source>
</evidence>
<keyword evidence="7" id="KW-1185">Reference proteome</keyword>
<feature type="compositionally biased region" description="Low complexity" evidence="5">
    <location>
        <begin position="380"/>
        <end position="392"/>
    </location>
</feature>
<feature type="region of interest" description="Disordered" evidence="5">
    <location>
        <begin position="842"/>
        <end position="878"/>
    </location>
</feature>
<feature type="compositionally biased region" description="Polar residues" evidence="5">
    <location>
        <begin position="1039"/>
        <end position="1048"/>
    </location>
</feature>
<feature type="region of interest" description="Disordered" evidence="5">
    <location>
        <begin position="646"/>
        <end position="708"/>
    </location>
</feature>
<dbReference type="GO" id="GO:0000824">
    <property type="term" value="F:inositol-1,4,5,6-tetrakisphosphate 3-kinase activity"/>
    <property type="evidence" value="ECO:0007669"/>
    <property type="project" value="TreeGrafter"/>
</dbReference>
<dbReference type="STRING" id="230819.A0A5C3L393"/>
<protein>
    <recommendedName>
        <fullName evidence="4">Kinase</fullName>
        <ecNumber evidence="4">2.7.-.-</ecNumber>
    </recommendedName>
</protein>
<dbReference type="EC" id="2.7.-.-" evidence="4"/>
<dbReference type="Gene3D" id="3.30.470.160">
    <property type="entry name" value="Inositol polyphosphate kinase"/>
    <property type="match status" value="1"/>
</dbReference>
<feature type="compositionally biased region" description="Basic and acidic residues" evidence="5">
    <location>
        <begin position="320"/>
        <end position="330"/>
    </location>
</feature>
<evidence type="ECO:0000256" key="4">
    <source>
        <dbReference type="RuleBase" id="RU363090"/>
    </source>
</evidence>
<feature type="compositionally biased region" description="Low complexity" evidence="5">
    <location>
        <begin position="134"/>
        <end position="145"/>
    </location>
</feature>
<dbReference type="GO" id="GO:0046854">
    <property type="term" value="P:phosphatidylinositol phosphate biosynthetic process"/>
    <property type="evidence" value="ECO:0007669"/>
    <property type="project" value="TreeGrafter"/>
</dbReference>
<feature type="compositionally biased region" description="Basic and acidic residues" evidence="5">
    <location>
        <begin position="1051"/>
        <end position="1073"/>
    </location>
</feature>
<feature type="region of interest" description="Disordered" evidence="5">
    <location>
        <begin position="518"/>
        <end position="558"/>
    </location>
</feature>
<dbReference type="InterPro" id="IPR005522">
    <property type="entry name" value="IPK"/>
</dbReference>
<dbReference type="GO" id="GO:0005737">
    <property type="term" value="C:cytoplasm"/>
    <property type="evidence" value="ECO:0007669"/>
    <property type="project" value="TreeGrafter"/>
</dbReference>
<dbReference type="Proteomes" id="UP000307440">
    <property type="component" value="Unassembled WGS sequence"/>
</dbReference>